<dbReference type="EMBL" id="UOFD01000032">
    <property type="protein sequence ID" value="VAW51585.1"/>
    <property type="molecule type" value="Genomic_DNA"/>
</dbReference>
<keyword evidence="6" id="KW-0949">S-adenosyl-L-methionine</keyword>
<keyword evidence="3" id="KW-0698">rRNA processing</keyword>
<dbReference type="GO" id="GO:0070475">
    <property type="term" value="P:rRNA base methylation"/>
    <property type="evidence" value="ECO:0007669"/>
    <property type="project" value="TreeGrafter"/>
</dbReference>
<accession>A0A3B0W6Q4</accession>
<sequence length="310" mass="34446">MSDFNHQPVLLNEALASLSIQPSGIYIDATFGRGGHSRAILQQLSEVGRLIVFDQDPEAIAFAQQNFVDEPRLTIEHCNFNQVASVVEQLSLTGKIDGVLMDLGVSSPQLDDAERGFSFLRSGPLDMRMDTEQGITAAQWLARVKPADLINVLKKYGEEKFAKRIATAIVETREQREITETGDLAEIISNAIPVKEKYKHPATRSFQAIRIYVNQELRSIERGLKGAASVLAKSGRLSVISFHSLEDRIVKRFMRDISSRPKLPAGLPVMEADIEVPFQLVAKSVTAGAKELEVNPRARSARLRVLERRT</sequence>
<evidence type="ECO:0000256" key="2">
    <source>
        <dbReference type="ARBA" id="ARBA00022490"/>
    </source>
</evidence>
<protein>
    <submittedName>
        <fullName evidence="7">16S rRNA (Cytosine(1402)-N(4))-methyltransferase</fullName>
        <ecNumber evidence="7">2.1.1.199</ecNumber>
    </submittedName>
</protein>
<dbReference type="PANTHER" id="PTHR11265:SF0">
    <property type="entry name" value="12S RRNA N4-METHYLCYTIDINE METHYLTRANSFERASE"/>
    <property type="match status" value="1"/>
</dbReference>
<evidence type="ECO:0000256" key="3">
    <source>
        <dbReference type="ARBA" id="ARBA00022552"/>
    </source>
</evidence>
<dbReference type="InterPro" id="IPR002903">
    <property type="entry name" value="RsmH"/>
</dbReference>
<dbReference type="SUPFAM" id="SSF53335">
    <property type="entry name" value="S-adenosyl-L-methionine-dependent methyltransferases"/>
    <property type="match status" value="1"/>
</dbReference>
<evidence type="ECO:0000256" key="1">
    <source>
        <dbReference type="ARBA" id="ARBA00010396"/>
    </source>
</evidence>
<organism evidence="7">
    <name type="scientific">hydrothermal vent metagenome</name>
    <dbReference type="NCBI Taxonomy" id="652676"/>
    <lineage>
        <taxon>unclassified sequences</taxon>
        <taxon>metagenomes</taxon>
        <taxon>ecological metagenomes</taxon>
    </lineage>
</organism>
<keyword evidence="4 7" id="KW-0489">Methyltransferase</keyword>
<dbReference type="EC" id="2.1.1.199" evidence="7"/>
<evidence type="ECO:0000313" key="7">
    <source>
        <dbReference type="EMBL" id="VAW51585.1"/>
    </source>
</evidence>
<dbReference type="NCBIfam" id="TIGR00006">
    <property type="entry name" value="16S rRNA (cytosine(1402)-N(4))-methyltransferase RsmH"/>
    <property type="match status" value="1"/>
</dbReference>
<keyword evidence="2" id="KW-0963">Cytoplasm</keyword>
<dbReference type="Gene3D" id="3.40.50.150">
    <property type="entry name" value="Vaccinia Virus protein VP39"/>
    <property type="match status" value="1"/>
</dbReference>
<dbReference type="HAMAP" id="MF_01007">
    <property type="entry name" value="16SrRNA_methyltr_H"/>
    <property type="match status" value="1"/>
</dbReference>
<evidence type="ECO:0000256" key="6">
    <source>
        <dbReference type="ARBA" id="ARBA00022691"/>
    </source>
</evidence>
<dbReference type="PIRSF" id="PIRSF004486">
    <property type="entry name" value="MraW"/>
    <property type="match status" value="1"/>
</dbReference>
<proteinExistence type="inferred from homology"/>
<dbReference type="GO" id="GO:0071424">
    <property type="term" value="F:rRNA (cytosine-N4-)-methyltransferase activity"/>
    <property type="evidence" value="ECO:0007669"/>
    <property type="project" value="TreeGrafter"/>
</dbReference>
<dbReference type="FunFam" id="1.10.150.170:FF:000001">
    <property type="entry name" value="Ribosomal RNA small subunit methyltransferase H"/>
    <property type="match status" value="1"/>
</dbReference>
<dbReference type="InterPro" id="IPR023397">
    <property type="entry name" value="SAM-dep_MeTrfase_MraW_recog"/>
</dbReference>
<dbReference type="Pfam" id="PF01795">
    <property type="entry name" value="Methyltransf_5"/>
    <property type="match status" value="1"/>
</dbReference>
<reference evidence="7" key="1">
    <citation type="submission" date="2018-06" db="EMBL/GenBank/DDBJ databases">
        <authorList>
            <person name="Zhirakovskaya E."/>
        </authorList>
    </citation>
    <scope>NUCLEOTIDE SEQUENCE</scope>
</reference>
<dbReference type="AlphaFoldDB" id="A0A3B0W6Q4"/>
<dbReference type="SUPFAM" id="SSF81799">
    <property type="entry name" value="Putative methyltransferase TM0872, insert domain"/>
    <property type="match status" value="1"/>
</dbReference>
<dbReference type="GO" id="GO:0005737">
    <property type="term" value="C:cytoplasm"/>
    <property type="evidence" value="ECO:0007669"/>
    <property type="project" value="TreeGrafter"/>
</dbReference>
<comment type="similarity">
    <text evidence="1">Belongs to the methyltransferase superfamily. RsmH family.</text>
</comment>
<name>A0A3B0W6Q4_9ZZZZ</name>
<dbReference type="Gene3D" id="1.10.150.170">
    <property type="entry name" value="Putative methyltransferase TM0872, insert domain"/>
    <property type="match status" value="1"/>
</dbReference>
<dbReference type="InterPro" id="IPR029063">
    <property type="entry name" value="SAM-dependent_MTases_sf"/>
</dbReference>
<keyword evidence="5 7" id="KW-0808">Transferase</keyword>
<evidence type="ECO:0000256" key="5">
    <source>
        <dbReference type="ARBA" id="ARBA00022679"/>
    </source>
</evidence>
<dbReference type="PANTHER" id="PTHR11265">
    <property type="entry name" value="S-ADENOSYL-METHYLTRANSFERASE MRAW"/>
    <property type="match status" value="1"/>
</dbReference>
<gene>
    <name evidence="7" type="ORF">MNBD_GAMMA06-330</name>
</gene>
<evidence type="ECO:0000256" key="4">
    <source>
        <dbReference type="ARBA" id="ARBA00022603"/>
    </source>
</evidence>